<accession>A0A150Y0K0</accession>
<dbReference type="AlphaFoldDB" id="A0A150Y0K0"/>
<organism evidence="1 2">
    <name type="scientific">Roseivirga seohaensis</name>
    <dbReference type="NCBI Taxonomy" id="1914963"/>
    <lineage>
        <taxon>Bacteria</taxon>
        <taxon>Pseudomonadati</taxon>
        <taxon>Bacteroidota</taxon>
        <taxon>Cytophagia</taxon>
        <taxon>Cytophagales</taxon>
        <taxon>Roseivirgaceae</taxon>
        <taxon>Roseivirga</taxon>
    </lineage>
</organism>
<name>A0A150Y0K0_9BACT</name>
<dbReference type="Proteomes" id="UP000075663">
    <property type="component" value="Unassembled WGS sequence"/>
</dbReference>
<evidence type="ECO:0000313" key="1">
    <source>
        <dbReference type="EMBL" id="KYG84458.1"/>
    </source>
</evidence>
<proteinExistence type="predicted"/>
<protein>
    <submittedName>
        <fullName evidence="1">Uncharacterized protein</fullName>
    </submittedName>
</protein>
<comment type="caution">
    <text evidence="1">The sequence shown here is derived from an EMBL/GenBank/DDBJ whole genome shotgun (WGS) entry which is preliminary data.</text>
</comment>
<dbReference type="RefSeq" id="WP_141655423.1">
    <property type="nucleotide sequence ID" value="NZ_LRPB01000023.1"/>
</dbReference>
<sequence length="101" mass="11067">MSVFTITMTVENQSNHPSHITIFQKPTETTDFPKNPWREITVNPGSSGFSFEVPGVNFEYAVSARFEATQVGTSMLRIKPNCTCVVSGSMESGCKIEMLGA</sequence>
<gene>
    <name evidence="1" type="ORF">AWW67_04945</name>
</gene>
<evidence type="ECO:0000313" key="2">
    <source>
        <dbReference type="Proteomes" id="UP000075663"/>
    </source>
</evidence>
<reference evidence="1 2" key="1">
    <citation type="submission" date="2016-01" db="EMBL/GenBank/DDBJ databases">
        <title>Genome sequencing of Roseivirga seohaensis SW-152.</title>
        <authorList>
            <person name="Selvaratnam C."/>
            <person name="Thevarajoo S."/>
            <person name="Goh K.M."/>
            <person name="Ee R."/>
            <person name="Chan K.-G."/>
            <person name="Chong C.S."/>
        </authorList>
    </citation>
    <scope>NUCLEOTIDE SEQUENCE [LARGE SCALE GENOMIC DNA]</scope>
    <source>
        <strain evidence="1 2">SW-152</strain>
    </source>
</reference>
<dbReference type="EMBL" id="LRPB01000023">
    <property type="protein sequence ID" value="KYG84458.1"/>
    <property type="molecule type" value="Genomic_DNA"/>
</dbReference>